<dbReference type="OrthoDB" id="9772442at2"/>
<keyword evidence="2" id="KW-1185">Reference proteome</keyword>
<name>A0A3S1DL39_9BACL</name>
<proteinExistence type="predicted"/>
<dbReference type="Proteomes" id="UP000279446">
    <property type="component" value="Unassembled WGS sequence"/>
</dbReference>
<comment type="caution">
    <text evidence="1">The sequence shown here is derived from an EMBL/GenBank/DDBJ whole genome shotgun (WGS) entry which is preliminary data.</text>
</comment>
<protein>
    <recommendedName>
        <fullName evidence="3">VCBS repeat-containing protein</fullName>
    </recommendedName>
</protein>
<evidence type="ECO:0008006" key="3">
    <source>
        <dbReference type="Google" id="ProtNLM"/>
    </source>
</evidence>
<dbReference type="EMBL" id="RZNY01000035">
    <property type="protein sequence ID" value="RUT40531.1"/>
    <property type="molecule type" value="Genomic_DNA"/>
</dbReference>
<evidence type="ECO:0000313" key="2">
    <source>
        <dbReference type="Proteomes" id="UP000279446"/>
    </source>
</evidence>
<gene>
    <name evidence="1" type="ORF">EJP82_24850</name>
</gene>
<dbReference type="SUPFAM" id="SSF69318">
    <property type="entry name" value="Integrin alpha N-terminal domain"/>
    <property type="match status" value="1"/>
</dbReference>
<evidence type="ECO:0000313" key="1">
    <source>
        <dbReference type="EMBL" id="RUT40531.1"/>
    </source>
</evidence>
<accession>A0A3S1DL39</accession>
<dbReference type="InterPro" id="IPR028994">
    <property type="entry name" value="Integrin_alpha_N"/>
</dbReference>
<organism evidence="1 2">
    <name type="scientific">Paenibacillus anaericanus</name>
    <dbReference type="NCBI Taxonomy" id="170367"/>
    <lineage>
        <taxon>Bacteria</taxon>
        <taxon>Bacillati</taxon>
        <taxon>Bacillota</taxon>
        <taxon>Bacilli</taxon>
        <taxon>Bacillales</taxon>
        <taxon>Paenibacillaceae</taxon>
        <taxon>Paenibacillus</taxon>
    </lineage>
</organism>
<sequence length="595" mass="66304">MNRRIRIGIFIFIFCITFSLMGCSTNNASKEESPAKENITTNEDISTSDLDLDKYTKSIQDIFGENIEYRGKDSVKGSSDEFLLFYADSVEGLDSLTYKLNVRTGTVTDGTSGMPLCNILVVSPNLNNLDIDSYKASVEKIVSPLIIDKGYTINGLFDAFLGFIGDGNIEYQVYKNDVPYVIQVEPFMQEVTEFGEVVTDVSDSENAEENSNQLGQDEEQTLEGLLDDGFTIIEEQSFWVDMNSWGKVRFVSGYFMNNKTPELHFYIVSSNLVVLATLPDSYPNTHELESVQAVSFKDMNGDGEKDIIITGNYNTWDATNTVASVTTKASVYFYSWESFIQLPWYNDLLNDSGNNTSIAAIVKEGDKILQQIQTPNATSKEEENEIDRLASLICNGKLLDAGDLGYADLSASLVVFFNSSTYSEVYITSLVGDYLAEDTVRTVSGDKALKVKSEKFDSLLVDIIGDVISYNYIESGGGTIWSFISSYAVLDAKFTVNKYVKGITLNDQGNLRSSLSSLSTNWSELRDEIQIVIKDKGFKSDDYSVDLTEDELEEMVDLRLRLDNNIKSLTKLAANDEKAKILVDVVNDKLEISMN</sequence>
<dbReference type="PROSITE" id="PS51257">
    <property type="entry name" value="PROKAR_LIPOPROTEIN"/>
    <property type="match status" value="1"/>
</dbReference>
<dbReference type="AlphaFoldDB" id="A0A3S1DL39"/>
<reference evidence="1 2" key="1">
    <citation type="submission" date="2018-12" db="EMBL/GenBank/DDBJ databases">
        <authorList>
            <person name="Sun L."/>
            <person name="Chen Z."/>
        </authorList>
    </citation>
    <scope>NUCLEOTIDE SEQUENCE [LARGE SCALE GENOMIC DNA]</scope>
    <source>
        <strain evidence="1 2">DSM 15890</strain>
    </source>
</reference>
<dbReference type="RefSeq" id="WP_127194752.1">
    <property type="nucleotide sequence ID" value="NZ_RZNY01000035.1"/>
</dbReference>